<gene>
    <name evidence="2" type="ORF">HUK68_07150</name>
</gene>
<name>A0A6N1X007_9BURK</name>
<feature type="signal peptide" evidence="1">
    <location>
        <begin position="1"/>
        <end position="17"/>
    </location>
</feature>
<dbReference type="EMBL" id="CP054840">
    <property type="protein sequence ID" value="QKV52689.1"/>
    <property type="molecule type" value="Genomic_DNA"/>
</dbReference>
<feature type="chain" id="PRO_5027038651" description="Lipoprotein with Yx(FWY)xxD motif" evidence="1">
    <location>
        <begin position="18"/>
        <end position="144"/>
    </location>
</feature>
<dbReference type="PANTHER" id="PTHR39335">
    <property type="entry name" value="BLL4220 PROTEIN"/>
    <property type="match status" value="1"/>
</dbReference>
<reference evidence="2 3" key="1">
    <citation type="submission" date="2020-06" db="EMBL/GenBank/DDBJ databases">
        <title>Acidovorax antarctica sp. nov., isolated from Corinth ice sheet soil, Antarctic Fields Peninsula.</title>
        <authorList>
            <person name="Xu Q."/>
            <person name="Peng F."/>
        </authorList>
    </citation>
    <scope>NUCLEOTIDE SEQUENCE [LARGE SCALE GENOMIC DNA]</scope>
    <source>
        <strain evidence="2 3">16-35-5</strain>
    </source>
</reference>
<protein>
    <recommendedName>
        <fullName evidence="4">Lipoprotein with Yx(FWY)xxD motif</fullName>
    </recommendedName>
</protein>
<proteinExistence type="predicted"/>
<dbReference type="InterPro" id="IPR014558">
    <property type="entry name" value="UCP029720"/>
</dbReference>
<dbReference type="RefSeq" id="WP_175503568.1">
    <property type="nucleotide sequence ID" value="NZ_CAURQT010000007.1"/>
</dbReference>
<evidence type="ECO:0000313" key="3">
    <source>
        <dbReference type="Proteomes" id="UP000509579"/>
    </source>
</evidence>
<dbReference type="InterPro" id="IPR005297">
    <property type="entry name" value="Lipoprotein_repeat"/>
</dbReference>
<dbReference type="PANTHER" id="PTHR39335:SF1">
    <property type="entry name" value="BLL4220 PROTEIN"/>
    <property type="match status" value="1"/>
</dbReference>
<accession>A0A6N1X007</accession>
<dbReference type="PROSITE" id="PS51257">
    <property type="entry name" value="PROKAR_LIPOPROTEIN"/>
    <property type="match status" value="1"/>
</dbReference>
<evidence type="ECO:0008006" key="4">
    <source>
        <dbReference type="Google" id="ProtNLM"/>
    </source>
</evidence>
<evidence type="ECO:0000256" key="1">
    <source>
        <dbReference type="SAM" id="SignalP"/>
    </source>
</evidence>
<evidence type="ECO:0000313" key="2">
    <source>
        <dbReference type="EMBL" id="QKV52689.1"/>
    </source>
</evidence>
<sequence>MLRMASLAFIASVALTACNTAPGNASRTAPGATMASPSTMAPASPATVMNGMLVGPNQMALYVFDRDTTGAGKSVCNGGCATNWPPLMAPPGAQPIGDWSVVTRDDGASQWAYKGRPLYYWAKDGKPGDTTGDGVGNAWRLARP</sequence>
<dbReference type="GO" id="GO:0043448">
    <property type="term" value="P:alkane catabolic process"/>
    <property type="evidence" value="ECO:0007669"/>
    <property type="project" value="TreeGrafter"/>
</dbReference>
<keyword evidence="3" id="KW-1185">Reference proteome</keyword>
<organism evidence="2 3">
    <name type="scientific">Comamonas antarctica</name>
    <dbReference type="NCBI Taxonomy" id="2743470"/>
    <lineage>
        <taxon>Bacteria</taxon>
        <taxon>Pseudomonadati</taxon>
        <taxon>Pseudomonadota</taxon>
        <taxon>Betaproteobacteria</taxon>
        <taxon>Burkholderiales</taxon>
        <taxon>Comamonadaceae</taxon>
        <taxon>Comamonas</taxon>
    </lineage>
</organism>
<dbReference type="KEGG" id="aant:HUK68_07150"/>
<dbReference type="AlphaFoldDB" id="A0A6N1X007"/>
<keyword evidence="1" id="KW-0732">Signal</keyword>
<dbReference type="Proteomes" id="UP000509579">
    <property type="component" value="Chromosome"/>
</dbReference>
<dbReference type="PIRSF" id="PIRSF029720">
    <property type="entry name" value="UCP029720"/>
    <property type="match status" value="1"/>
</dbReference>
<dbReference type="Pfam" id="PF03640">
    <property type="entry name" value="Lipoprotein_15"/>
    <property type="match status" value="2"/>
</dbReference>